<protein>
    <submittedName>
        <fullName evidence="5">Lipid a-myristate beta-hydroxylase</fullName>
        <ecNumber evidence="5">1.14.11.-</ecNumber>
    </submittedName>
</protein>
<proteinExistence type="inferred from homology"/>
<evidence type="ECO:0000313" key="5">
    <source>
        <dbReference type="EMBL" id="AAL51645.1"/>
    </source>
</evidence>
<dbReference type="InterPro" id="IPR027443">
    <property type="entry name" value="IPNS-like_sf"/>
</dbReference>
<dbReference type="InterPro" id="IPR007803">
    <property type="entry name" value="Asp/Arg/Pro-Hydrxlase"/>
</dbReference>
<dbReference type="Proteomes" id="UP000000419">
    <property type="component" value="Chromosome I"/>
</dbReference>
<evidence type="ECO:0000313" key="6">
    <source>
        <dbReference type="Proteomes" id="UP000000419"/>
    </source>
</evidence>
<dbReference type="KEGG" id="bme:BMEI0464"/>
<evidence type="ECO:0000259" key="4">
    <source>
        <dbReference type="Pfam" id="PF05118"/>
    </source>
</evidence>
<evidence type="ECO:0000256" key="1">
    <source>
        <dbReference type="ARBA" id="ARBA00007730"/>
    </source>
</evidence>
<dbReference type="Gene3D" id="2.60.120.330">
    <property type="entry name" value="B-lactam Antibiotic, Isopenicillin N Synthase, Chain"/>
    <property type="match status" value="1"/>
</dbReference>
<keyword evidence="6" id="KW-1185">Reference proteome</keyword>
<dbReference type="EMBL" id="AE008917">
    <property type="protein sequence ID" value="AAL51645.1"/>
    <property type="molecule type" value="Genomic_DNA"/>
</dbReference>
<dbReference type="Pfam" id="PF05118">
    <property type="entry name" value="Asp_Arg_Hydrox"/>
    <property type="match status" value="1"/>
</dbReference>
<dbReference type="PANTHER" id="PTHR46332">
    <property type="entry name" value="ASPARTATE BETA-HYDROXYLASE DOMAIN-CONTAINING PROTEIN 2"/>
    <property type="match status" value="1"/>
</dbReference>
<gene>
    <name evidence="5" type="ordered locus">BMEI0464</name>
</gene>
<comment type="similarity">
    <text evidence="1">Belongs to the aspartyl/asparaginyl beta-hydroxylase family.</text>
</comment>
<dbReference type="eggNOG" id="COG3555">
    <property type="taxonomic scope" value="Bacteria"/>
</dbReference>
<dbReference type="SUPFAM" id="SSF51197">
    <property type="entry name" value="Clavaminate synthase-like"/>
    <property type="match status" value="1"/>
</dbReference>
<dbReference type="PIR" id="AB3310">
    <property type="entry name" value="AB3310"/>
</dbReference>
<reference evidence="5 6" key="1">
    <citation type="journal article" date="2002" name="Proc. Natl. Acad. Sci. U.S.A.">
        <title>The genome sequence of the facultative intracellular pathogen Brucella melitensis.</title>
        <authorList>
            <person name="DelVecchio V.G."/>
            <person name="Kapatral V."/>
            <person name="Redkar R.J."/>
            <person name="Patra G."/>
            <person name="Mujer C."/>
            <person name="Los T."/>
            <person name="Ivanova N."/>
            <person name="Anderson I."/>
            <person name="Bhattacharyya A."/>
            <person name="Lykidis A."/>
            <person name="Reznik G."/>
            <person name="Jablonski L."/>
            <person name="Larsen N."/>
            <person name="D'Souza M."/>
            <person name="Bernal A."/>
            <person name="Mazur M."/>
            <person name="Goltsman E."/>
            <person name="Selkov E."/>
            <person name="Elzer P.H."/>
            <person name="Hagius S."/>
            <person name="O'Callaghan D."/>
            <person name="Letesson J.J."/>
            <person name="Haselkorn R."/>
            <person name="Kyrpides N."/>
            <person name="Overbeek R."/>
        </authorList>
    </citation>
    <scope>NUCLEOTIDE SEQUENCE [LARGE SCALE GENOMIC DNA]</scope>
    <source>
        <strain evidence="6">ATCC 23456 / CCUG 17765 / NCTC 10094 / 16M</strain>
    </source>
</reference>
<dbReference type="AlphaFoldDB" id="Q8YII0"/>
<feature type="domain" description="Aspartyl/asparaginy/proline hydroxylase" evidence="4">
    <location>
        <begin position="46"/>
        <end position="152"/>
    </location>
</feature>
<evidence type="ECO:0000256" key="2">
    <source>
        <dbReference type="ARBA" id="ARBA00022964"/>
    </source>
</evidence>
<dbReference type="GO" id="GO:0016020">
    <property type="term" value="C:membrane"/>
    <property type="evidence" value="ECO:0007669"/>
    <property type="project" value="TreeGrafter"/>
</dbReference>
<name>Q8YII0_BRUME</name>
<organism evidence="5 6">
    <name type="scientific">Brucella melitensis biotype 1 (strain ATCC 23456 / CCUG 17765 / NCTC 10094 / 16M)</name>
    <dbReference type="NCBI Taxonomy" id="224914"/>
    <lineage>
        <taxon>Bacteria</taxon>
        <taxon>Pseudomonadati</taxon>
        <taxon>Pseudomonadota</taxon>
        <taxon>Alphaproteobacteria</taxon>
        <taxon>Hyphomicrobiales</taxon>
        <taxon>Brucellaceae</taxon>
        <taxon>Brucella/Ochrobactrum group</taxon>
        <taxon>Brucella</taxon>
    </lineage>
</organism>
<dbReference type="EC" id="1.14.11.-" evidence="5"/>
<dbReference type="GO" id="GO:0051213">
    <property type="term" value="F:dioxygenase activity"/>
    <property type="evidence" value="ECO:0007669"/>
    <property type="project" value="UniProtKB-KW"/>
</dbReference>
<dbReference type="InterPro" id="IPR051821">
    <property type="entry name" value="Asp/Asn_beta-hydroxylase"/>
</dbReference>
<accession>Q8YII0</accession>
<evidence type="ECO:0000256" key="3">
    <source>
        <dbReference type="ARBA" id="ARBA00023002"/>
    </source>
</evidence>
<keyword evidence="2" id="KW-0223">Dioxygenase</keyword>
<keyword evidence="3 5" id="KW-0560">Oxidoreductase</keyword>
<sequence length="173" mass="19878">MDRPSRITRFFMGIVSWAERLNLKYAKLGNPPVYDNATFPWSAEIEKEWPAIRKELDKILLRQSKLPSFQDISTDVKTISTDNRWKTFFLLGFGVKSEQNIKACPETWRIVNKIPGLTTAMFSIFEPGKHLPPHRGPYNGVLRLHLGLIVPEPNDHWRSAWTARSATGTKARC</sequence>
<dbReference type="PANTHER" id="PTHR46332:SF5">
    <property type="entry name" value="ASPARTATE BETA-HYDROXYLASE DOMAIN CONTAINING 2"/>
    <property type="match status" value="1"/>
</dbReference>